<dbReference type="GO" id="GO:0006031">
    <property type="term" value="P:chitin biosynthetic process"/>
    <property type="evidence" value="ECO:0007669"/>
    <property type="project" value="TreeGrafter"/>
</dbReference>
<feature type="transmembrane region" description="Helical" evidence="8">
    <location>
        <begin position="46"/>
        <end position="65"/>
    </location>
</feature>
<feature type="transmembrane region" description="Helical" evidence="8">
    <location>
        <begin position="961"/>
        <end position="982"/>
    </location>
</feature>
<dbReference type="Gene3D" id="3.90.550.10">
    <property type="entry name" value="Spore Coat Polysaccharide Biosynthesis Protein SpsA, Chain A"/>
    <property type="match status" value="1"/>
</dbReference>
<keyword evidence="5 8" id="KW-1133">Transmembrane helix</keyword>
<feature type="transmembrane region" description="Helical" evidence="8">
    <location>
        <begin position="894"/>
        <end position="920"/>
    </location>
</feature>
<feature type="transmembrane region" description="Helical" evidence="8">
    <location>
        <begin position="1026"/>
        <end position="1049"/>
    </location>
</feature>
<dbReference type="GO" id="GO:0016020">
    <property type="term" value="C:membrane"/>
    <property type="evidence" value="ECO:0007669"/>
    <property type="project" value="UniProtKB-SubCell"/>
</dbReference>
<dbReference type="PANTHER" id="PTHR22914:SF41">
    <property type="entry name" value="CHITIN SYNTHASE 7"/>
    <property type="match status" value="1"/>
</dbReference>
<evidence type="ECO:0000256" key="1">
    <source>
        <dbReference type="ARBA" id="ARBA00004141"/>
    </source>
</evidence>
<organism evidence="9 10">
    <name type="scientific">Biomphalaria glabrata</name>
    <name type="common">Bloodfluke planorb</name>
    <name type="synonym">Freshwater snail</name>
    <dbReference type="NCBI Taxonomy" id="6526"/>
    <lineage>
        <taxon>Eukaryota</taxon>
        <taxon>Metazoa</taxon>
        <taxon>Spiralia</taxon>
        <taxon>Lophotrochozoa</taxon>
        <taxon>Mollusca</taxon>
        <taxon>Gastropoda</taxon>
        <taxon>Heterobranchia</taxon>
        <taxon>Euthyneura</taxon>
        <taxon>Panpulmonata</taxon>
        <taxon>Hygrophila</taxon>
        <taxon>Lymnaeoidea</taxon>
        <taxon>Planorbidae</taxon>
        <taxon>Biomphalaria</taxon>
    </lineage>
</organism>
<feature type="transmembrane region" description="Helical" evidence="8">
    <location>
        <begin position="12"/>
        <end position="34"/>
    </location>
</feature>
<keyword evidence="9" id="KW-1185">Reference proteome</keyword>
<dbReference type="OrthoDB" id="370884at2759"/>
<feature type="transmembrane region" description="Helical" evidence="8">
    <location>
        <begin position="108"/>
        <end position="132"/>
    </location>
</feature>
<feature type="transmembrane region" description="Helical" evidence="8">
    <location>
        <begin position="277"/>
        <end position="301"/>
    </location>
</feature>
<dbReference type="SUPFAM" id="SSF53448">
    <property type="entry name" value="Nucleotide-diphospho-sugar transferases"/>
    <property type="match status" value="1"/>
</dbReference>
<feature type="region of interest" description="Disordered" evidence="7">
    <location>
        <begin position="662"/>
        <end position="696"/>
    </location>
</feature>
<dbReference type="RefSeq" id="XP_055874224.1">
    <property type="nucleotide sequence ID" value="XM_056018249.1"/>
</dbReference>
<feature type="transmembrane region" description="Helical" evidence="8">
    <location>
        <begin position="1193"/>
        <end position="1215"/>
    </location>
</feature>
<sequence length="1246" mass="139320">MAQVAKYVLPSVLFFITLSLMTLQKTSLIVVLRLVLQPDVSVESGYALISTLLVAPYLFSLFLVLWNVPFLRKSRSVSLPSGRNVVLGVFASIVESSCIVLFTSRVVAILPVFVALPATSGVLVISSVISAFNKGKRRSGSLNITAEEIPKPAKEKSFLCMGARITASITCTLVSPAAGCFLYVMNLSDIVTSLSLAVIPIMLGLVWNPDFQSHVLDPSGADPLCHRRLRLLYGIVKIVAIVVFILMEMYFRTDVSQTHHLLERYAYGFSVFKRLDVVFALVVHFLSCLICFGFSYVSLALCQPMFGVVIPSLFSMVSSLVLCLTLSAQVYGIDETAHFGSFASFLICASILAWAWAWPYILNASIFLRKPQCLLTPYKALFKGYGWNPIFYDQKFLLGYDSSSSSEAASSEVKVTNRIYICTTMYREADYEMGRLLESLMKISSDPLLKGIHFESNIFMDNGCSGTKLNEFALQFVALLITKGGVHLERTRCWVTPYGLQVFCQLPSGLPLFVHLKDPQKVKSKKRWSQAMYINYVMRFRKALWKYDSENKPISSRECQLPEIRISSACNEADLIGCVSGSDQPLFRRITNIGFPTLADFKTTVENDRQYPSAEDSSPPHSEFGSQCQASCSSKESSDIDSLPDDKLRYYPGGAYINSGYQSHSEGGSNCSSCNGDSGDIQKVPPATPTPPVSDHNTVHSYTDVISDSDAYVDDDHTFILATDADMDFKADAIKELLNMCITDKRIGAACGRTHPIGQKCSSIVWHQVFEYAKDFWMIKNAQNIIGSVSCCPGCFSLYRANAIRDVMDKYSSPTKTPFTVYVKDTGEDRWMATLMMINGWHMRYSPFADNTTYCPDTFEEYYKQRRRWILSDMANAILVVQNLLRLVRNNECFSLMYVIYLVNMFLNNVITPGTAIVMITAGLELVFEIPYVYTTLPMAVIVYMYAFVCTCTSARTQGLLTSVLMVLMGSMFSSVAIYGSYKITAGMAAEIKAGHFHFQQHYVILLLTLSLVYAALMHPRESHQIIYGFAYLFIFPAMHVLLPIYSIANIIDQSWGTRDSNEAKLPKISCLPSFKKMRKRMKNSKLKGITLGSQNLEMDTQTEIQTILSSLARDMSQGDEKAREEHKFWESLVATHLGIAVNQGLEKAALAEGLGRLRNRLLAAFLFLNAVWLAFLSYFYMGLDSPLSRLNIYGIISGALYGFTLIIQILGLTAGRIEQVLRKLATYVHGDDMPVWVKEREDKSK</sequence>
<dbReference type="GO" id="GO:0004100">
    <property type="term" value="F:chitin synthase activity"/>
    <property type="evidence" value="ECO:0007669"/>
    <property type="project" value="UniProtKB-EC"/>
</dbReference>
<feature type="transmembrane region" description="Helical" evidence="8">
    <location>
        <begin position="313"/>
        <end position="333"/>
    </location>
</feature>
<feature type="transmembrane region" description="Helical" evidence="8">
    <location>
        <begin position="1003"/>
        <end position="1020"/>
    </location>
</feature>
<keyword evidence="6 8" id="KW-0472">Membrane</keyword>
<dbReference type="GeneID" id="106064181"/>
<evidence type="ECO:0000256" key="8">
    <source>
        <dbReference type="SAM" id="Phobius"/>
    </source>
</evidence>
<feature type="transmembrane region" description="Helical" evidence="8">
    <location>
        <begin position="339"/>
        <end position="362"/>
    </location>
</feature>
<keyword evidence="4 8" id="KW-0812">Transmembrane</keyword>
<dbReference type="EC" id="2.4.1.16" evidence="2"/>
<evidence type="ECO:0000256" key="3">
    <source>
        <dbReference type="ARBA" id="ARBA00022676"/>
    </source>
</evidence>
<evidence type="ECO:0000256" key="4">
    <source>
        <dbReference type="ARBA" id="ARBA00022692"/>
    </source>
</evidence>
<dbReference type="OMA" id="MYINYVM"/>
<feature type="transmembrane region" description="Helical" evidence="8">
    <location>
        <begin position="85"/>
        <end position="102"/>
    </location>
</feature>
<feature type="region of interest" description="Disordered" evidence="7">
    <location>
        <begin position="609"/>
        <end position="644"/>
    </location>
</feature>
<feature type="transmembrane region" description="Helical" evidence="8">
    <location>
        <begin position="932"/>
        <end position="949"/>
    </location>
</feature>
<keyword evidence="3" id="KW-0808">Transferase</keyword>
<reference evidence="10" key="1">
    <citation type="submission" date="2025-08" db="UniProtKB">
        <authorList>
            <consortium name="RefSeq"/>
        </authorList>
    </citation>
    <scope>IDENTIFICATION</scope>
</reference>
<evidence type="ECO:0000313" key="10">
    <source>
        <dbReference type="RefSeq" id="XP_055874224.1"/>
    </source>
</evidence>
<gene>
    <name evidence="10" type="primary">LOC106064181</name>
</gene>
<feature type="compositionally biased region" description="Low complexity" evidence="7">
    <location>
        <begin position="667"/>
        <end position="679"/>
    </location>
</feature>
<dbReference type="AlphaFoldDB" id="A0A9W2ZGZ5"/>
<dbReference type="InterPro" id="IPR004835">
    <property type="entry name" value="Chitin_synth"/>
</dbReference>
<protein>
    <recommendedName>
        <fullName evidence="2">chitin synthase</fullName>
        <ecNumber evidence="2">2.4.1.16</ecNumber>
    </recommendedName>
</protein>
<evidence type="ECO:0000256" key="5">
    <source>
        <dbReference type="ARBA" id="ARBA00022989"/>
    </source>
</evidence>
<dbReference type="GO" id="GO:0071944">
    <property type="term" value="C:cell periphery"/>
    <property type="evidence" value="ECO:0007669"/>
    <property type="project" value="TreeGrafter"/>
</dbReference>
<dbReference type="InterPro" id="IPR029044">
    <property type="entry name" value="Nucleotide-diphossugar_trans"/>
</dbReference>
<accession>A0A9W2ZGZ5</accession>
<keyword evidence="3" id="KW-0328">Glycosyltransferase</keyword>
<evidence type="ECO:0000256" key="2">
    <source>
        <dbReference type="ARBA" id="ARBA00012543"/>
    </source>
</evidence>
<feature type="compositionally biased region" description="Polar residues" evidence="7">
    <location>
        <begin position="615"/>
        <end position="630"/>
    </location>
</feature>
<feature type="transmembrane region" description="Helical" evidence="8">
    <location>
        <begin position="190"/>
        <end position="208"/>
    </location>
</feature>
<proteinExistence type="predicted"/>
<comment type="subcellular location">
    <subcellularLocation>
        <location evidence="1">Membrane</location>
        <topology evidence="1">Multi-pass membrane protein</topology>
    </subcellularLocation>
</comment>
<evidence type="ECO:0000256" key="7">
    <source>
        <dbReference type="SAM" id="MobiDB-lite"/>
    </source>
</evidence>
<name>A0A9W2ZGZ5_BIOGL</name>
<dbReference type="Proteomes" id="UP001165740">
    <property type="component" value="Chromosome 1"/>
</dbReference>
<dbReference type="Pfam" id="PF03142">
    <property type="entry name" value="Chitin_synth_2"/>
    <property type="match status" value="1"/>
</dbReference>
<evidence type="ECO:0000256" key="6">
    <source>
        <dbReference type="ARBA" id="ARBA00023136"/>
    </source>
</evidence>
<feature type="transmembrane region" description="Helical" evidence="8">
    <location>
        <begin position="229"/>
        <end position="251"/>
    </location>
</feature>
<feature type="transmembrane region" description="Helical" evidence="8">
    <location>
        <begin position="161"/>
        <end position="184"/>
    </location>
</feature>
<feature type="transmembrane region" description="Helical" evidence="8">
    <location>
        <begin position="1162"/>
        <end position="1181"/>
    </location>
</feature>
<evidence type="ECO:0000313" key="9">
    <source>
        <dbReference type="Proteomes" id="UP001165740"/>
    </source>
</evidence>
<dbReference type="PANTHER" id="PTHR22914">
    <property type="entry name" value="CHITIN SYNTHASE"/>
    <property type="match status" value="1"/>
</dbReference>